<proteinExistence type="predicted"/>
<protein>
    <submittedName>
        <fullName evidence="11">RZ-type domain-containing protein</fullName>
    </submittedName>
</protein>
<dbReference type="InterPro" id="IPR046439">
    <property type="entry name" value="ZF_RZ_dom"/>
</dbReference>
<keyword evidence="6" id="KW-0862">Zinc</keyword>
<dbReference type="Pfam" id="PF13086">
    <property type="entry name" value="AAA_11"/>
    <property type="match status" value="1"/>
</dbReference>
<accession>A0A914D402</accession>
<keyword evidence="2" id="KW-0963">Cytoplasm</keyword>
<keyword evidence="10" id="KW-1185">Reference proteome</keyword>
<keyword evidence="3" id="KW-0479">Metal-binding</keyword>
<dbReference type="InterPro" id="IPR027417">
    <property type="entry name" value="P-loop_NTPase"/>
</dbReference>
<evidence type="ECO:0000256" key="4">
    <source>
        <dbReference type="ARBA" id="ARBA00022737"/>
    </source>
</evidence>
<dbReference type="InterPro" id="IPR000967">
    <property type="entry name" value="Znf_NFX1"/>
</dbReference>
<feature type="compositionally biased region" description="Basic and acidic residues" evidence="8">
    <location>
        <begin position="233"/>
        <end position="242"/>
    </location>
</feature>
<dbReference type="SMART" id="SM00438">
    <property type="entry name" value="ZnF_NFX"/>
    <property type="match status" value="5"/>
</dbReference>
<evidence type="ECO:0000313" key="11">
    <source>
        <dbReference type="WBParaSite" id="ACRNAN_scaffold1852.g6485.t1"/>
    </source>
</evidence>
<dbReference type="InterPro" id="IPR041677">
    <property type="entry name" value="DNA2/NAM7_AAA_11"/>
</dbReference>
<dbReference type="CDD" id="cd18808">
    <property type="entry name" value="SF1_C_Upf1"/>
    <property type="match status" value="1"/>
</dbReference>
<feature type="region of interest" description="Disordered" evidence="8">
    <location>
        <begin position="233"/>
        <end position="252"/>
    </location>
</feature>
<comment type="subcellular location">
    <subcellularLocation>
        <location evidence="1">Cytoplasm</location>
    </subcellularLocation>
</comment>
<dbReference type="GO" id="GO:0004386">
    <property type="term" value="F:helicase activity"/>
    <property type="evidence" value="ECO:0007669"/>
    <property type="project" value="InterPro"/>
</dbReference>
<dbReference type="SUPFAM" id="SSF52540">
    <property type="entry name" value="P-loop containing nucleoside triphosphate hydrolases"/>
    <property type="match status" value="1"/>
</dbReference>
<name>A0A914D402_9BILA</name>
<evidence type="ECO:0000256" key="5">
    <source>
        <dbReference type="ARBA" id="ARBA00022771"/>
    </source>
</evidence>
<dbReference type="Pfam" id="PF20173">
    <property type="entry name" value="ZnF_RZ-type"/>
    <property type="match status" value="1"/>
</dbReference>
<dbReference type="InterPro" id="IPR047187">
    <property type="entry name" value="SF1_C_Upf1"/>
</dbReference>
<dbReference type="WBParaSite" id="ACRNAN_scaffold1852.g6485.t1">
    <property type="protein sequence ID" value="ACRNAN_scaffold1852.g6485.t1"/>
    <property type="gene ID" value="ACRNAN_scaffold1852.g6485"/>
</dbReference>
<dbReference type="PROSITE" id="PS51981">
    <property type="entry name" value="ZF_RZ"/>
    <property type="match status" value="1"/>
</dbReference>
<dbReference type="CDD" id="cd06008">
    <property type="entry name" value="NF-X1-zinc-finger"/>
    <property type="match status" value="1"/>
</dbReference>
<dbReference type="Pfam" id="PF25396">
    <property type="entry name" value="ZNFX1"/>
    <property type="match status" value="1"/>
</dbReference>
<dbReference type="GO" id="GO:0031380">
    <property type="term" value="C:nuclear RNA-directed RNA polymerase complex"/>
    <property type="evidence" value="ECO:0007669"/>
    <property type="project" value="TreeGrafter"/>
</dbReference>
<evidence type="ECO:0000256" key="2">
    <source>
        <dbReference type="ARBA" id="ARBA00022490"/>
    </source>
</evidence>
<dbReference type="InterPro" id="IPR041679">
    <property type="entry name" value="DNA2/NAM7-like_C"/>
</dbReference>
<dbReference type="PANTHER" id="PTHR10887">
    <property type="entry name" value="DNA2/NAM7 HELICASE FAMILY"/>
    <property type="match status" value="1"/>
</dbReference>
<dbReference type="CDD" id="cd17936">
    <property type="entry name" value="EEXXEc_NFX1"/>
    <property type="match status" value="1"/>
</dbReference>
<evidence type="ECO:0000259" key="9">
    <source>
        <dbReference type="PROSITE" id="PS51981"/>
    </source>
</evidence>
<sequence length="1884" mass="216285">MNDKILDFLQDFLVELKQNGHNLAQKPIRNISADDEKHASELLRSIRDINIDFLLVLFEDIEKICNDLDTRKLLVGSSDLFTFVNKPSYFDRLNELWPEPDKQSKLLQTIVATASSAQADLLTLTHEFLKKVVESKIIEFLVDKHVFQVMIDSKKRTPIYGNLFDHLVSLLVLGLEMLPSSMDRHLKQINEVLSTLQNPIVQGFNFLKEETNRNLERLNTLLQTRITAKAEEITKQDSKRSNAEFQGSRGAPPEDFRKLSIMPTIDDIIYSGHVFLRPALKLGQYENNEHYLDVQFRLMREDLLRPLRDGIVQYRKDGVKGTDLFVYRNVKVESSVLHKQTGELMNKAKLQIGRRMRWNKRLKFGSLVCLSNDDFRNHFIFATVLDRDDLQTGIVGLKFENPREVDPKREYSMVESPAFYECYKYVMMALQSIPENGEVPFSKYLVDVDTNNQYPRYLVTTGLQLDFEVLMKIKRTFKVFNVPRLITILSPAEFGMDKSQFEALHYALTSNLAVIQGPPGTGKTYIGLQIARLLFANEHAWNSESKTPMLVVCYTNHALDQFLEGMLKFLKTGIVRIGGRCKNPALEEFTLLKVRQKAGSHHNHAIYRNLQQERFKLINTASELTCNNNILKEFRSGLISPEFLKTAMQNFKGGNLLRDLEKRSHALFHWLTYGKRRDVKVPDINTIRQLMQKGFSEIAVKNAMHQLPEANEIFGNLNEAIKFWPKIRDIDQLKRNKINEEVALQMLLSTNGDLQKVQENLRRFKEIVRDPILLENPGTQQNIIDEDFGLYRDEDDDRDRIMNFDLQEFLAETKAKNKKDENDESWFTPGRMTSFAKHIASAPPMMENEVNAIQDIWALSLQDRWRLYQLWIKFEKRTIKQNIAKLETNYSESVKRLAELKALNDIDVLRSSKVIGMTTTGAAMHQAALRALKPKIVIIEEAAEVLEAHVLTSLTTACEHAILIGDHKQLRPNPSVYELAKKYNLEISLFERLINNDYPYKMLENQHRMRPTISKTLMPHFYPSLKDDVSVQGYPHIDGINGDMFFISHNYPEVNDPELKSHSNPFEAEYAVRLARYLRQQSYQDEEITILCTYLEQLIEIRKLAIKILGEKHGIDNRVCVALSRAKRGLYVLANMEFLAEKCELWKNIKKSVDDVGALTKALPVKCQIHGEKQQIEHYSEFDEKCPEGGCKRPCNVRLDCGHTCTKPCHSYDKDHQEIPCTKDCARTCDSIYKHPCKKRCYQPCGDCRIKVEKHLLCGHTKLDACHLPPQLVHCVEKCVKKLRCGHPCENQCSADCTTVCKVEVLRRLPNCGHPATIQCSTDPTKVKCKTLVEKEFPVCKHKVEVECYVDVNNTECQNPCNMPLPDCEHICKGTCGTCRNGRLHIRCQENCTRILICGHECTAKCSRVCPPCTKACETACAHSQCSQVAPNGEDPKKVREGGYNVDKQRKKKGRLCGDPCPPCAEKCLNECEHLKCSKHCYEPCDVGPCMEPCKKKLKCSTEEEPHFCIGICGEDCPSVCKICDKDKEKFEEAQAIFFGTEDDEDARFVQLKDCGHLLEVSGLDQWINNTITASGENSDVAIVTITCPKCKTPIRRSKRYVSILNQRAIDIEQIKDKLKGKKKNQLENEWATFKTTAQNRLDASSTTLARCYSCSKTKPISQLPKDLLEVFKDYNVKNLNQGWLETYVRFISESMLQQLVSELERIEFIYNMFKWIVKLKEYNRDIDFNLKNNTSTLRTAYNYLIQRQENHNVDGDKLRLILTLLNSPFEEKNKELIKANFNDLVKMTSFSGLAISEKDRLDIVKALSYSSSNPHGVKKWYKCPNGHLYGIGDCGQAMVKARCPECKAVIGGERHHLEATNQEANEMTRGANIPEIDPWVPRW</sequence>
<dbReference type="GO" id="GO:0005737">
    <property type="term" value="C:cytoplasm"/>
    <property type="evidence" value="ECO:0007669"/>
    <property type="project" value="UniProtKB-SubCell"/>
</dbReference>
<keyword evidence="7" id="KW-0391">Immunity</keyword>
<evidence type="ECO:0000256" key="7">
    <source>
        <dbReference type="ARBA" id="ARBA00022859"/>
    </source>
</evidence>
<keyword evidence="4" id="KW-0677">Repeat</keyword>
<evidence type="ECO:0000313" key="10">
    <source>
        <dbReference type="Proteomes" id="UP000887540"/>
    </source>
</evidence>
<feature type="domain" description="RZ-type" evidence="9">
    <location>
        <begin position="1796"/>
        <end position="1871"/>
    </location>
</feature>
<dbReference type="Pfam" id="PF13087">
    <property type="entry name" value="AAA_12"/>
    <property type="match status" value="1"/>
</dbReference>
<dbReference type="GO" id="GO:0002376">
    <property type="term" value="P:immune system process"/>
    <property type="evidence" value="ECO:0007669"/>
    <property type="project" value="UniProtKB-KW"/>
</dbReference>
<dbReference type="PANTHER" id="PTHR10887:SF341">
    <property type="entry name" value="NFX1-TYPE ZINC FINGER-CONTAINING PROTEIN 1"/>
    <property type="match status" value="1"/>
</dbReference>
<evidence type="ECO:0000256" key="6">
    <source>
        <dbReference type="ARBA" id="ARBA00022833"/>
    </source>
</evidence>
<dbReference type="InterPro" id="IPR045055">
    <property type="entry name" value="DNA2/NAM7-like"/>
</dbReference>
<reference evidence="11" key="1">
    <citation type="submission" date="2022-11" db="UniProtKB">
        <authorList>
            <consortium name="WormBaseParasite"/>
        </authorList>
    </citation>
    <scope>IDENTIFICATION</scope>
</reference>
<dbReference type="Gene3D" id="3.40.50.300">
    <property type="entry name" value="P-loop containing nucleotide triphosphate hydrolases"/>
    <property type="match status" value="4"/>
</dbReference>
<dbReference type="Proteomes" id="UP000887540">
    <property type="component" value="Unplaced"/>
</dbReference>
<dbReference type="GO" id="GO:0031048">
    <property type="term" value="P:regulatory ncRNA-mediated heterochromatin formation"/>
    <property type="evidence" value="ECO:0007669"/>
    <property type="project" value="TreeGrafter"/>
</dbReference>
<dbReference type="GO" id="GO:0008270">
    <property type="term" value="F:zinc ion binding"/>
    <property type="evidence" value="ECO:0007669"/>
    <property type="project" value="UniProtKB-KW"/>
</dbReference>
<keyword evidence="5" id="KW-0863">Zinc-finger</keyword>
<evidence type="ECO:0000256" key="3">
    <source>
        <dbReference type="ARBA" id="ARBA00022723"/>
    </source>
</evidence>
<dbReference type="InterPro" id="IPR057373">
    <property type="entry name" value="ZNFX1"/>
</dbReference>
<organism evidence="10 11">
    <name type="scientific">Acrobeloides nanus</name>
    <dbReference type="NCBI Taxonomy" id="290746"/>
    <lineage>
        <taxon>Eukaryota</taxon>
        <taxon>Metazoa</taxon>
        <taxon>Ecdysozoa</taxon>
        <taxon>Nematoda</taxon>
        <taxon>Chromadorea</taxon>
        <taxon>Rhabditida</taxon>
        <taxon>Tylenchina</taxon>
        <taxon>Cephalobomorpha</taxon>
        <taxon>Cephaloboidea</taxon>
        <taxon>Cephalobidae</taxon>
        <taxon>Acrobeloides</taxon>
    </lineage>
</organism>
<evidence type="ECO:0000256" key="1">
    <source>
        <dbReference type="ARBA" id="ARBA00004496"/>
    </source>
</evidence>
<evidence type="ECO:0000256" key="8">
    <source>
        <dbReference type="SAM" id="MobiDB-lite"/>
    </source>
</evidence>